<reference evidence="1 2" key="1">
    <citation type="submission" date="2021-06" db="EMBL/GenBank/DDBJ databases">
        <authorList>
            <person name="Sun Q."/>
            <person name="Li D."/>
        </authorList>
    </citation>
    <scope>NUCLEOTIDE SEQUENCE [LARGE SCALE GENOMIC DNA]</scope>
    <source>
        <strain evidence="1 2">MSJ-4</strain>
    </source>
</reference>
<evidence type="ECO:0000313" key="1">
    <source>
        <dbReference type="EMBL" id="MBU5593488.1"/>
    </source>
</evidence>
<comment type="caution">
    <text evidence="1">The sequence shown here is derived from an EMBL/GenBank/DDBJ whole genome shotgun (WGS) entry which is preliminary data.</text>
</comment>
<proteinExistence type="predicted"/>
<dbReference type="RefSeq" id="WP_032122929.1">
    <property type="nucleotide sequence ID" value="NZ_JAHLQL010000013.1"/>
</dbReference>
<accession>A0ABS6F4S9</accession>
<evidence type="ECO:0000313" key="2">
    <source>
        <dbReference type="Proteomes" id="UP000736583"/>
    </source>
</evidence>
<keyword evidence="2" id="KW-1185">Reference proteome</keyword>
<gene>
    <name evidence="1" type="ORF">KQI89_17250</name>
</gene>
<sequence>MSDYRLDISGHLGLNDYSNINDYIDIVGHNDKFTIALEEGKRNEAEIICVMLKNKGFDISYRDINDEGKVNISACRRKN</sequence>
<protein>
    <submittedName>
        <fullName evidence="1">Uncharacterized protein</fullName>
    </submittedName>
</protein>
<name>A0ABS6F4S9_9CLOT</name>
<dbReference type="EMBL" id="JAHLQL010000013">
    <property type="protein sequence ID" value="MBU5593488.1"/>
    <property type="molecule type" value="Genomic_DNA"/>
</dbReference>
<dbReference type="Proteomes" id="UP000736583">
    <property type="component" value="Unassembled WGS sequence"/>
</dbReference>
<organism evidence="1 2">
    <name type="scientific">Clostridium simiarum</name>
    <dbReference type="NCBI Taxonomy" id="2841506"/>
    <lineage>
        <taxon>Bacteria</taxon>
        <taxon>Bacillati</taxon>
        <taxon>Bacillota</taxon>
        <taxon>Clostridia</taxon>
        <taxon>Eubacteriales</taxon>
        <taxon>Clostridiaceae</taxon>
        <taxon>Clostridium</taxon>
    </lineage>
</organism>